<dbReference type="OrthoDB" id="9805760at2"/>
<evidence type="ECO:0000313" key="3">
    <source>
        <dbReference type="EMBL" id="KUL30694.1"/>
    </source>
</evidence>
<dbReference type="Pfam" id="PF09603">
    <property type="entry name" value="Fib_succ_major"/>
    <property type="match status" value="1"/>
</dbReference>
<feature type="signal peptide" evidence="1">
    <location>
        <begin position="1"/>
        <end position="28"/>
    </location>
</feature>
<evidence type="ECO:0000313" key="4">
    <source>
        <dbReference type="Proteomes" id="UP000053937"/>
    </source>
</evidence>
<dbReference type="EMBL" id="LMBR01000080">
    <property type="protein sequence ID" value="KUL30694.1"/>
    <property type="molecule type" value="Genomic_DNA"/>
</dbReference>
<feature type="domain" description="Fibrobacter succinogenes major paralogous" evidence="2">
    <location>
        <begin position="41"/>
        <end position="220"/>
    </location>
</feature>
<reference evidence="3 4" key="1">
    <citation type="submission" date="2015-10" db="EMBL/GenBank/DDBJ databases">
        <title>Draft Genome Sequence of Chlorobium limicola strain Frasassi Growing under Artificial Lighting in the Frasassi Cave System.</title>
        <authorList>
            <person name="Mansor M."/>
            <person name="Macalady J."/>
        </authorList>
    </citation>
    <scope>NUCLEOTIDE SEQUENCE [LARGE SCALE GENOMIC DNA]</scope>
    <source>
        <strain evidence="3 4">Frasassi</strain>
    </source>
</reference>
<comment type="caution">
    <text evidence="3">The sequence shown here is derived from an EMBL/GenBank/DDBJ whole genome shotgun (WGS) entry which is preliminary data.</text>
</comment>
<keyword evidence="1" id="KW-0732">Signal</keyword>
<proteinExistence type="predicted"/>
<evidence type="ECO:0000259" key="2">
    <source>
        <dbReference type="Pfam" id="PF09603"/>
    </source>
</evidence>
<dbReference type="InterPro" id="IPR011871">
    <property type="entry name" value="Fib_succ_major"/>
</dbReference>
<feature type="chain" id="PRO_5007097999" description="Fibrobacter succinogenes major paralogous domain-containing protein" evidence="1">
    <location>
        <begin position="29"/>
        <end position="221"/>
    </location>
</feature>
<protein>
    <recommendedName>
        <fullName evidence="2">Fibrobacter succinogenes major paralogous domain-containing protein</fullName>
    </recommendedName>
</protein>
<accession>A0A101JPR1</accession>
<keyword evidence="4" id="KW-1185">Reference proteome</keyword>
<dbReference type="RefSeq" id="WP_059138667.1">
    <property type="nucleotide sequence ID" value="NZ_LMBR01000080.1"/>
</dbReference>
<dbReference type="AlphaFoldDB" id="A0A101JPR1"/>
<evidence type="ECO:0000256" key="1">
    <source>
        <dbReference type="SAM" id="SignalP"/>
    </source>
</evidence>
<name>A0A101JPR1_CHLLI</name>
<dbReference type="Proteomes" id="UP000053937">
    <property type="component" value="Unassembled WGS sequence"/>
</dbReference>
<dbReference type="NCBIfam" id="TIGR02145">
    <property type="entry name" value="Fib_succ_major"/>
    <property type="match status" value="1"/>
</dbReference>
<sequence>MKRSNKLTQAARLFLVLATLIPCLSVSAAEKTKAAHEKALTIGTQIWMAENLQVSRYRNGEEIPQVQDAAEWNRLTTGAWCYYENNSANGVTYGKLYNWYAVNDPRGLAPEGWHVPSDNEWQILVDATGGEKASGTKLKSTLLWKEPLVGADNSTEFTAIPAGYRSSNGTFSLLGSNSSFWTSSEHNGYSAWFRQMYNSYSAVYRVSSSKTQGLSVRCIKN</sequence>
<gene>
    <name evidence="3" type="ORF">ASB62_03645</name>
</gene>
<organism evidence="3 4">
    <name type="scientific">Chlorobium limicola</name>
    <dbReference type="NCBI Taxonomy" id="1092"/>
    <lineage>
        <taxon>Bacteria</taxon>
        <taxon>Pseudomonadati</taxon>
        <taxon>Chlorobiota</taxon>
        <taxon>Chlorobiia</taxon>
        <taxon>Chlorobiales</taxon>
        <taxon>Chlorobiaceae</taxon>
        <taxon>Chlorobium/Pelodictyon group</taxon>
        <taxon>Chlorobium</taxon>
    </lineage>
</organism>